<evidence type="ECO:0000313" key="6">
    <source>
        <dbReference type="Proteomes" id="UP001194580"/>
    </source>
</evidence>
<reference evidence="5" key="1">
    <citation type="journal article" date="2020" name="Fungal Divers.">
        <title>Resolving the Mortierellaceae phylogeny through synthesis of multi-gene phylogenetics and phylogenomics.</title>
        <authorList>
            <person name="Vandepol N."/>
            <person name="Liber J."/>
            <person name="Desiro A."/>
            <person name="Na H."/>
            <person name="Kennedy M."/>
            <person name="Barry K."/>
            <person name="Grigoriev I.V."/>
            <person name="Miller A.N."/>
            <person name="O'Donnell K."/>
            <person name="Stajich J.E."/>
            <person name="Bonito G."/>
        </authorList>
    </citation>
    <scope>NUCLEOTIDE SEQUENCE</scope>
    <source>
        <strain evidence="5">NRRL 28262</strain>
    </source>
</reference>
<name>A0AAD4DAQ0_9FUNG</name>
<protein>
    <recommendedName>
        <fullName evidence="4">Crinkler effector protein N-terminal domain-containing protein</fullName>
    </recommendedName>
</protein>
<evidence type="ECO:0000256" key="3">
    <source>
        <dbReference type="ARBA" id="ARBA00022525"/>
    </source>
</evidence>
<dbReference type="Pfam" id="PF20147">
    <property type="entry name" value="Crinkler"/>
    <property type="match status" value="1"/>
</dbReference>
<evidence type="ECO:0000256" key="1">
    <source>
        <dbReference type="ARBA" id="ARBA00004340"/>
    </source>
</evidence>
<organism evidence="5 6">
    <name type="scientific">Linnemannia exigua</name>
    <dbReference type="NCBI Taxonomy" id="604196"/>
    <lineage>
        <taxon>Eukaryota</taxon>
        <taxon>Fungi</taxon>
        <taxon>Fungi incertae sedis</taxon>
        <taxon>Mucoromycota</taxon>
        <taxon>Mortierellomycotina</taxon>
        <taxon>Mortierellomycetes</taxon>
        <taxon>Mortierellales</taxon>
        <taxon>Mortierellaceae</taxon>
        <taxon>Linnemannia</taxon>
    </lineage>
</organism>
<dbReference type="InterPro" id="IPR045379">
    <property type="entry name" value="Crinkler_N"/>
</dbReference>
<accession>A0AAD4DAQ0</accession>
<proteinExistence type="predicted"/>
<feature type="domain" description="Crinkler effector protein N-terminal" evidence="4">
    <location>
        <begin position="8"/>
        <end position="110"/>
    </location>
</feature>
<dbReference type="Proteomes" id="UP001194580">
    <property type="component" value="Unassembled WGS sequence"/>
</dbReference>
<evidence type="ECO:0000259" key="4">
    <source>
        <dbReference type="Pfam" id="PF20147"/>
    </source>
</evidence>
<keyword evidence="3" id="KW-0964">Secreted</keyword>
<dbReference type="GO" id="GO:0043657">
    <property type="term" value="C:host cell"/>
    <property type="evidence" value="ECO:0007669"/>
    <property type="project" value="UniProtKB-SubCell"/>
</dbReference>
<evidence type="ECO:0000256" key="2">
    <source>
        <dbReference type="ARBA" id="ARBA00004613"/>
    </source>
</evidence>
<evidence type="ECO:0000313" key="5">
    <source>
        <dbReference type="EMBL" id="KAG0272951.1"/>
    </source>
</evidence>
<dbReference type="AlphaFoldDB" id="A0AAD4DAQ0"/>
<keyword evidence="6" id="KW-1185">Reference proteome</keyword>
<sequence>MTDKDESLTLFCLHDGLPTQRKIAIRASPSHTVAHLKTLIKTKLPLALHDIEGDQLTLWRVSILYDGNHNDISILLKNLSAEEKTKLDDPEALLSGVFTREPPETIHIIYQRPPVAGLEADLNKIAEKFFNSTTRPYAKFLKEFVQGFHELPVRCGKTRTAMDLLSRSWGLYFNASSGDYGSDDMNQIIETLMCHPNIYLSANDKKRNTERVRQLAFGLAYARLLILEHCLRIAAGNKDTDTFTCQRWMLLQVATPAFRDVFFSLFADIGLYLRTHYKDVSSLMMQSIVHERFESVQRLVRNRTSSAAAVHSKFLVVLDESQKLSKVFPTYFLDDRDSEMAQPVLAPILHVFMGLEEKWLDERKTCVLPCSTTVNTLYEPKWTGDGSAQSDDNDDFSGMVVDFDGWTHVASVANYLERLGQGLDDDARERKARVERLIPPEAALRLFRNLRGRFGPIVSAIEDILSENDPTAWEDCINFRVDMNAKAPSNEYELRNFRGNLCVELLCMIRLVKQQQEQSDIKAAAIAEVRNLQATLKLALTTFKTHNKYLALRGWLSRLVETGFGRIRLIDGVIHTTIDEPFALRAAENYFRWLDDVVDDNDSQMGRRSIGETAEAEAEAAATFDCEESWMFVIENMA</sequence>
<gene>
    <name evidence="5" type="ORF">BGZ95_011248</name>
</gene>
<dbReference type="EMBL" id="JAAAIL010000828">
    <property type="protein sequence ID" value="KAG0272951.1"/>
    <property type="molecule type" value="Genomic_DNA"/>
</dbReference>
<comment type="caution">
    <text evidence="5">The sequence shown here is derived from an EMBL/GenBank/DDBJ whole genome shotgun (WGS) entry which is preliminary data.</text>
</comment>
<dbReference type="GO" id="GO:0005576">
    <property type="term" value="C:extracellular region"/>
    <property type="evidence" value="ECO:0007669"/>
    <property type="project" value="UniProtKB-SubCell"/>
</dbReference>
<comment type="subcellular location">
    <subcellularLocation>
        <location evidence="1">Host cell</location>
    </subcellularLocation>
    <subcellularLocation>
        <location evidence="2">Secreted</location>
    </subcellularLocation>
</comment>